<keyword evidence="3" id="KW-1185">Reference proteome</keyword>
<evidence type="ECO:0000313" key="3">
    <source>
        <dbReference type="Proteomes" id="UP000324222"/>
    </source>
</evidence>
<dbReference type="AlphaFoldDB" id="A0A5B7J067"/>
<proteinExistence type="predicted"/>
<dbReference type="Proteomes" id="UP000324222">
    <property type="component" value="Unassembled WGS sequence"/>
</dbReference>
<sequence>MTTCSPQREHSRPKEGLGLSRKL</sequence>
<dbReference type="EMBL" id="VSRR010075955">
    <property type="protein sequence ID" value="MPC87893.1"/>
    <property type="molecule type" value="Genomic_DNA"/>
</dbReference>
<comment type="caution">
    <text evidence="2">The sequence shown here is derived from an EMBL/GenBank/DDBJ whole genome shotgun (WGS) entry which is preliminary data.</text>
</comment>
<name>A0A5B7J067_PORTR</name>
<feature type="region of interest" description="Disordered" evidence="1">
    <location>
        <begin position="1"/>
        <end position="23"/>
    </location>
</feature>
<evidence type="ECO:0000313" key="2">
    <source>
        <dbReference type="EMBL" id="MPC87893.1"/>
    </source>
</evidence>
<evidence type="ECO:0000256" key="1">
    <source>
        <dbReference type="SAM" id="MobiDB-lite"/>
    </source>
</evidence>
<organism evidence="2 3">
    <name type="scientific">Portunus trituberculatus</name>
    <name type="common">Swimming crab</name>
    <name type="synonym">Neptunus trituberculatus</name>
    <dbReference type="NCBI Taxonomy" id="210409"/>
    <lineage>
        <taxon>Eukaryota</taxon>
        <taxon>Metazoa</taxon>
        <taxon>Ecdysozoa</taxon>
        <taxon>Arthropoda</taxon>
        <taxon>Crustacea</taxon>
        <taxon>Multicrustacea</taxon>
        <taxon>Malacostraca</taxon>
        <taxon>Eumalacostraca</taxon>
        <taxon>Eucarida</taxon>
        <taxon>Decapoda</taxon>
        <taxon>Pleocyemata</taxon>
        <taxon>Brachyura</taxon>
        <taxon>Eubrachyura</taxon>
        <taxon>Portunoidea</taxon>
        <taxon>Portunidae</taxon>
        <taxon>Portuninae</taxon>
        <taxon>Portunus</taxon>
    </lineage>
</organism>
<gene>
    <name evidence="2" type="ORF">E2C01_082773</name>
</gene>
<accession>A0A5B7J067</accession>
<protein>
    <submittedName>
        <fullName evidence="2">Uncharacterized protein</fullName>
    </submittedName>
</protein>
<reference evidence="2 3" key="1">
    <citation type="submission" date="2019-05" db="EMBL/GenBank/DDBJ databases">
        <title>Another draft genome of Portunus trituberculatus and its Hox gene families provides insights of decapod evolution.</title>
        <authorList>
            <person name="Jeong J.-H."/>
            <person name="Song I."/>
            <person name="Kim S."/>
            <person name="Choi T."/>
            <person name="Kim D."/>
            <person name="Ryu S."/>
            <person name="Kim W."/>
        </authorList>
    </citation>
    <scope>NUCLEOTIDE SEQUENCE [LARGE SCALE GENOMIC DNA]</scope>
    <source>
        <tissue evidence="2">Muscle</tissue>
    </source>
</reference>